<keyword evidence="4" id="KW-1185">Reference proteome</keyword>
<dbReference type="PANTHER" id="PTHR10166">
    <property type="entry name" value="VOLTAGE-DEPENDENT CALCIUM CHANNEL SUBUNIT ALPHA-2/DELTA-RELATED"/>
    <property type="match status" value="1"/>
</dbReference>
<dbReference type="InterPro" id="IPR022156">
    <property type="entry name" value="Uncharacterised_YfbK_N"/>
</dbReference>
<accession>A0A923KKK9</accession>
<gene>
    <name evidence="3" type="ORF">H8K36_05935</name>
</gene>
<dbReference type="SUPFAM" id="SSF53300">
    <property type="entry name" value="vWA-like"/>
    <property type="match status" value="1"/>
</dbReference>
<reference evidence="3" key="1">
    <citation type="submission" date="2020-08" db="EMBL/GenBank/DDBJ databases">
        <title>Novel species isolated from subtropical streams in China.</title>
        <authorList>
            <person name="Lu H."/>
        </authorList>
    </citation>
    <scope>NUCLEOTIDE SEQUENCE</scope>
    <source>
        <strain evidence="3">LX22W</strain>
    </source>
</reference>
<evidence type="ECO:0000259" key="2">
    <source>
        <dbReference type="PROSITE" id="PS50234"/>
    </source>
</evidence>
<name>A0A923KKK9_9BURK</name>
<dbReference type="CDD" id="cd01465">
    <property type="entry name" value="vWA_subgroup"/>
    <property type="match status" value="1"/>
</dbReference>
<organism evidence="3 4">
    <name type="scientific">Undibacterium nitidum</name>
    <dbReference type="NCBI Taxonomy" id="2762298"/>
    <lineage>
        <taxon>Bacteria</taxon>
        <taxon>Pseudomonadati</taxon>
        <taxon>Pseudomonadota</taxon>
        <taxon>Betaproteobacteria</taxon>
        <taxon>Burkholderiales</taxon>
        <taxon>Oxalobacteraceae</taxon>
        <taxon>Undibacterium</taxon>
    </lineage>
</organism>
<dbReference type="SMART" id="SM00327">
    <property type="entry name" value="VWA"/>
    <property type="match status" value="1"/>
</dbReference>
<feature type="chain" id="PRO_5037321835" evidence="1">
    <location>
        <begin position="21"/>
        <end position="789"/>
    </location>
</feature>
<dbReference type="Proteomes" id="UP000627446">
    <property type="component" value="Unassembled WGS sequence"/>
</dbReference>
<evidence type="ECO:0000313" key="4">
    <source>
        <dbReference type="Proteomes" id="UP000627446"/>
    </source>
</evidence>
<dbReference type="Pfam" id="PF00092">
    <property type="entry name" value="VWA"/>
    <property type="match status" value="1"/>
</dbReference>
<sequence length="789" mass="86142">MLRPLLIALLGASVLPIAVSHPTHHSTPSELVPLATATAEQGVELQNIAISTHVQGLSVLSEFHISLRNPTLSTKALPFKISLPKGVQVVSYQLDQEPEVPVNHRGIIARSDFQLKVNDIPANGARVLTLRVKSTLEQMANQWRYQLPIGFAQGVNKLSIEIMNPGLIAQPNLQIDSRPVALIKIGSTFTATLDKPQISNSTMLTGTLNLGGNPQSIEVTKGDAKEEFVNSSQAVVSLAHPPNEPKAIAPVAPAIQRVEVTGTHIKRVMPEYSTSNQAILAKASAPYGRVDYSPPQASNNTAKYQHYTENAWKRVDDEPVSTFSADVDTGSYANVRRFLQQGSLPAQDAVRTEELVNYFSYEYALPSKDSAHPFSVHTETSVSPWNKDRLLMRVAIKGKDVAKELLPPANLVFLVDVSGSMSPSERLPLIKSALKLLTSQLRAKDRVSLVTYADGTGVVLPPTSGSEKEKIMMAIDQLRSGGSTNGEGGLRLAYQQARAAKIDGGINRVLLATDGDLNVGVTDPNELKALVERERKSGISLSTLGVGDHNYNDALMKKLADNGDGSYHYLDSLQEAHKVLVNEFTSTLSTIAQDLKLQLEFNPKNVAEYRLIGYELRALTREQFNDDKVDAGDIGAGHTVTALYEIVPTGSNGNVDPLRYGERNQRQIGELNSIANSQFKNELAWLKLRYKNPGENKSILVQVPINKAAQTKSIENTDKDFRFATAVAAWSQWLRGSPLIGDFSASDILKLARDARGEDKFGHRAEFIRLVELSSSLKPSEPAIALIRR</sequence>
<protein>
    <submittedName>
        <fullName evidence="3">VWA domain-containing protein</fullName>
    </submittedName>
</protein>
<dbReference type="Pfam" id="PF12450">
    <property type="entry name" value="vWF_A"/>
    <property type="match status" value="1"/>
</dbReference>
<dbReference type="RefSeq" id="WP_186914628.1">
    <property type="nucleotide sequence ID" value="NZ_JACOFZ010000001.1"/>
</dbReference>
<dbReference type="InterPro" id="IPR051173">
    <property type="entry name" value="Ca_channel_alpha-2/delta"/>
</dbReference>
<comment type="caution">
    <text evidence="3">The sequence shown here is derived from an EMBL/GenBank/DDBJ whole genome shotgun (WGS) entry which is preliminary data.</text>
</comment>
<feature type="signal peptide" evidence="1">
    <location>
        <begin position="1"/>
        <end position="20"/>
    </location>
</feature>
<dbReference type="InterPro" id="IPR021908">
    <property type="entry name" value="YfbK_C"/>
</dbReference>
<keyword evidence="1" id="KW-0732">Signal</keyword>
<dbReference type="Pfam" id="PF12034">
    <property type="entry name" value="YfbK_C"/>
    <property type="match status" value="1"/>
</dbReference>
<dbReference type="PANTHER" id="PTHR10166:SF37">
    <property type="entry name" value="STOLID, ISOFORM H"/>
    <property type="match status" value="1"/>
</dbReference>
<feature type="domain" description="VWFA" evidence="2">
    <location>
        <begin position="410"/>
        <end position="595"/>
    </location>
</feature>
<dbReference type="Gene3D" id="3.40.50.410">
    <property type="entry name" value="von Willebrand factor, type A domain"/>
    <property type="match status" value="1"/>
</dbReference>
<evidence type="ECO:0000313" key="3">
    <source>
        <dbReference type="EMBL" id="MBC3880905.1"/>
    </source>
</evidence>
<dbReference type="EMBL" id="JACOFZ010000001">
    <property type="protein sequence ID" value="MBC3880905.1"/>
    <property type="molecule type" value="Genomic_DNA"/>
</dbReference>
<dbReference type="InterPro" id="IPR036465">
    <property type="entry name" value="vWFA_dom_sf"/>
</dbReference>
<dbReference type="AlphaFoldDB" id="A0A923KKK9"/>
<dbReference type="PROSITE" id="PS50234">
    <property type="entry name" value="VWFA"/>
    <property type="match status" value="1"/>
</dbReference>
<evidence type="ECO:0000256" key="1">
    <source>
        <dbReference type="SAM" id="SignalP"/>
    </source>
</evidence>
<dbReference type="InterPro" id="IPR002035">
    <property type="entry name" value="VWF_A"/>
</dbReference>
<proteinExistence type="predicted"/>